<proteinExistence type="predicted"/>
<feature type="non-terminal residue" evidence="2">
    <location>
        <position position="53"/>
    </location>
</feature>
<feature type="non-terminal residue" evidence="2">
    <location>
        <position position="1"/>
    </location>
</feature>
<dbReference type="EMBL" id="CADCVK010000347">
    <property type="protein sequence ID" value="CAA9495435.1"/>
    <property type="molecule type" value="Genomic_DNA"/>
</dbReference>
<name>A0A6J4SCP0_9ACTN</name>
<feature type="compositionally biased region" description="Low complexity" evidence="1">
    <location>
        <begin position="10"/>
        <end position="19"/>
    </location>
</feature>
<evidence type="ECO:0000313" key="2">
    <source>
        <dbReference type="EMBL" id="CAA9495435.1"/>
    </source>
</evidence>
<protein>
    <submittedName>
        <fullName evidence="2">UPF0057 membrane protein YqaE</fullName>
    </submittedName>
</protein>
<dbReference type="AlphaFoldDB" id="A0A6J4SCP0"/>
<evidence type="ECO:0000256" key="1">
    <source>
        <dbReference type="SAM" id="MobiDB-lite"/>
    </source>
</evidence>
<feature type="region of interest" description="Disordered" evidence="1">
    <location>
        <begin position="1"/>
        <end position="53"/>
    </location>
</feature>
<gene>
    <name evidence="2" type="ORF">AVDCRST_MAG12-2333</name>
</gene>
<organism evidence="2">
    <name type="scientific">uncultured Rubrobacteraceae bacterium</name>
    <dbReference type="NCBI Taxonomy" id="349277"/>
    <lineage>
        <taxon>Bacteria</taxon>
        <taxon>Bacillati</taxon>
        <taxon>Actinomycetota</taxon>
        <taxon>Rubrobacteria</taxon>
        <taxon>Rubrobacterales</taxon>
        <taxon>Rubrobacteraceae</taxon>
        <taxon>environmental samples</taxon>
    </lineage>
</organism>
<sequence length="53" mass="5817">GRTAHHTGHPLAAARRLPAGRSQGTVLDQRAAHHPRVRTRDHPRSLGDRALQV</sequence>
<reference evidence="2" key="1">
    <citation type="submission" date="2020-02" db="EMBL/GenBank/DDBJ databases">
        <authorList>
            <person name="Meier V. D."/>
        </authorList>
    </citation>
    <scope>NUCLEOTIDE SEQUENCE</scope>
    <source>
        <strain evidence="2">AVDCRST_MAG12</strain>
    </source>
</reference>
<accession>A0A6J4SCP0</accession>
<feature type="compositionally biased region" description="Basic and acidic residues" evidence="1">
    <location>
        <begin position="38"/>
        <end position="47"/>
    </location>
</feature>